<gene>
    <name evidence="2" type="ORF">LWI29_025429</name>
</gene>
<evidence type="ECO:0000313" key="2">
    <source>
        <dbReference type="EMBL" id="KAK0608095.1"/>
    </source>
</evidence>
<sequence>MDQRLEQLENAMGEVVKLTEAFNKLTDRVEQIAIQTSELAGNFASRVHTPGRAEDSTDAISTPAVRRNAYTSQLSSSYVPKTIKINFPRYEGKGDPTIWLCKAKQFFQLHAIPTIDRVHLASFHLERDAHLWYQLLQQEMPIVSWEDFKDGLNSRYGPNQYLDFFGELTRLQQTSLVQDYQEWFEKLLAKAGPLEQVRQVSCFVSGLRESIRIDVRTNKPITLSSAIGLARLYEARDLTPSKFYPPILKLKMIQQQCQSRS</sequence>
<organism evidence="2 3">
    <name type="scientific">Acer saccharum</name>
    <name type="common">Sugar maple</name>
    <dbReference type="NCBI Taxonomy" id="4024"/>
    <lineage>
        <taxon>Eukaryota</taxon>
        <taxon>Viridiplantae</taxon>
        <taxon>Streptophyta</taxon>
        <taxon>Embryophyta</taxon>
        <taxon>Tracheophyta</taxon>
        <taxon>Spermatophyta</taxon>
        <taxon>Magnoliopsida</taxon>
        <taxon>eudicotyledons</taxon>
        <taxon>Gunneridae</taxon>
        <taxon>Pentapetalae</taxon>
        <taxon>rosids</taxon>
        <taxon>malvids</taxon>
        <taxon>Sapindales</taxon>
        <taxon>Sapindaceae</taxon>
        <taxon>Hippocastanoideae</taxon>
        <taxon>Acereae</taxon>
        <taxon>Acer</taxon>
    </lineage>
</organism>
<dbReference type="AlphaFoldDB" id="A0AA39W9L6"/>
<accession>A0AA39W9L6</accession>
<proteinExistence type="predicted"/>
<dbReference type="EMBL" id="JAUESC010000001">
    <property type="protein sequence ID" value="KAK0608095.1"/>
    <property type="molecule type" value="Genomic_DNA"/>
</dbReference>
<reference evidence="2" key="1">
    <citation type="journal article" date="2022" name="Plant J.">
        <title>Strategies of tolerance reflected in two North American maple genomes.</title>
        <authorList>
            <person name="McEvoy S.L."/>
            <person name="Sezen U.U."/>
            <person name="Trouern-Trend A."/>
            <person name="McMahon S.M."/>
            <person name="Schaberg P.G."/>
            <person name="Yang J."/>
            <person name="Wegrzyn J.L."/>
            <person name="Swenson N.G."/>
        </authorList>
    </citation>
    <scope>NUCLEOTIDE SEQUENCE</scope>
    <source>
        <strain evidence="2">NS2018</strain>
    </source>
</reference>
<evidence type="ECO:0000259" key="1">
    <source>
        <dbReference type="Pfam" id="PF19259"/>
    </source>
</evidence>
<reference evidence="2" key="2">
    <citation type="submission" date="2023-06" db="EMBL/GenBank/DDBJ databases">
        <authorList>
            <person name="Swenson N.G."/>
            <person name="Wegrzyn J.L."/>
            <person name="Mcevoy S.L."/>
        </authorList>
    </citation>
    <scope>NUCLEOTIDE SEQUENCE</scope>
    <source>
        <strain evidence="2">NS2018</strain>
        <tissue evidence="2">Leaf</tissue>
    </source>
</reference>
<comment type="caution">
    <text evidence="2">The sequence shown here is derived from an EMBL/GenBank/DDBJ whole genome shotgun (WGS) entry which is preliminary data.</text>
</comment>
<evidence type="ECO:0000313" key="3">
    <source>
        <dbReference type="Proteomes" id="UP001168877"/>
    </source>
</evidence>
<name>A0AA39W9L6_ACESA</name>
<dbReference type="InterPro" id="IPR045358">
    <property type="entry name" value="Ty3_capsid"/>
</dbReference>
<protein>
    <recommendedName>
        <fullName evidence="1">Ty3 transposon capsid-like protein domain-containing protein</fullName>
    </recommendedName>
</protein>
<keyword evidence="3" id="KW-1185">Reference proteome</keyword>
<feature type="domain" description="Ty3 transposon capsid-like protein" evidence="1">
    <location>
        <begin position="109"/>
        <end position="235"/>
    </location>
</feature>
<dbReference type="Proteomes" id="UP001168877">
    <property type="component" value="Unassembled WGS sequence"/>
</dbReference>
<dbReference type="Pfam" id="PF19259">
    <property type="entry name" value="Ty3_capsid"/>
    <property type="match status" value="1"/>
</dbReference>